<evidence type="ECO:0000313" key="6">
    <source>
        <dbReference type="Proteomes" id="UP000605361"/>
    </source>
</evidence>
<evidence type="ECO:0000256" key="2">
    <source>
        <dbReference type="ARBA" id="ARBA00010742"/>
    </source>
</evidence>
<dbReference type="PANTHER" id="PTHR30024">
    <property type="entry name" value="ALIPHATIC SULFONATES-BINDING PROTEIN-RELATED"/>
    <property type="match status" value="1"/>
</dbReference>
<comment type="subcellular location">
    <subcellularLocation>
        <location evidence="1">Periplasm</location>
    </subcellularLocation>
</comment>
<keyword evidence="3" id="KW-0732">Signal</keyword>
<dbReference type="EMBL" id="JADOGI010000003">
    <property type="protein sequence ID" value="MBF8184586.1"/>
    <property type="molecule type" value="Genomic_DNA"/>
</dbReference>
<dbReference type="Gene3D" id="3.40.190.10">
    <property type="entry name" value="Periplasmic binding protein-like II"/>
    <property type="match status" value="2"/>
</dbReference>
<proteinExistence type="inferred from homology"/>
<feature type="domain" description="SsuA/THI5-like" evidence="4">
    <location>
        <begin position="56"/>
        <end position="263"/>
    </location>
</feature>
<protein>
    <submittedName>
        <fullName evidence="5">ABC transporter substrate-binding protein</fullName>
    </submittedName>
</protein>
<dbReference type="PANTHER" id="PTHR30024:SF47">
    <property type="entry name" value="TAURINE-BINDING PERIPLASMIC PROTEIN"/>
    <property type="match status" value="1"/>
</dbReference>
<accession>A0A931A1Q6</accession>
<evidence type="ECO:0000256" key="1">
    <source>
        <dbReference type="ARBA" id="ARBA00004418"/>
    </source>
</evidence>
<comment type="similarity">
    <text evidence="2">Belongs to the bacterial solute-binding protein SsuA/TauA family.</text>
</comment>
<dbReference type="Pfam" id="PF09084">
    <property type="entry name" value="NMT1"/>
    <property type="match status" value="1"/>
</dbReference>
<comment type="caution">
    <text evidence="5">The sequence shown here is derived from an EMBL/GenBank/DDBJ whole genome shotgun (WGS) entry which is preliminary data.</text>
</comment>
<dbReference type="AlphaFoldDB" id="A0A931A1Q6"/>
<dbReference type="SUPFAM" id="SSF53850">
    <property type="entry name" value="Periplasmic binding protein-like II"/>
    <property type="match status" value="1"/>
</dbReference>
<sequence>MRWHHTKTRHSRRSVRSLIAVGCALILALTACGGNTGSGKPGLQKVSLAITGLNALHIWMIVARDYKLMEPAGIDLDLVIFNSQAQVVPSLLAGAVQFGSSTPEQAIAAGLKEKSLRMVVSTETKNPYSLVVDPSISSVAGLKGKKVGVNAANASADYYAGATLLADAGLKPNTGYTFTNVGVTTARVAALQAKQVSGLLLFPPDTLKATSQGAKVLAEAADSPSLKGAQFGTLVALQSWYSENRDTAVRFVRGYQDTIKWLYDPANKDKVIRSIAKEMKVSNDAAATTYKHFLEDLPAESATGEFTEPALKKMLDNAHANNIASLSSVTDATLPNFYDNSLAKDAVKVTESGS</sequence>
<keyword evidence="6" id="KW-1185">Reference proteome</keyword>
<evidence type="ECO:0000259" key="4">
    <source>
        <dbReference type="Pfam" id="PF09084"/>
    </source>
</evidence>
<evidence type="ECO:0000313" key="5">
    <source>
        <dbReference type="EMBL" id="MBF8184586.1"/>
    </source>
</evidence>
<reference evidence="5" key="1">
    <citation type="submission" date="2020-11" db="EMBL/GenBank/DDBJ databases">
        <title>Whole-genome analyses of Nonomuraea sp. K274.</title>
        <authorList>
            <person name="Veyisoglu A."/>
        </authorList>
    </citation>
    <scope>NUCLEOTIDE SEQUENCE</scope>
    <source>
        <strain evidence="5">K274</strain>
    </source>
</reference>
<name>A0A931A1Q6_9ACTN</name>
<evidence type="ECO:0000256" key="3">
    <source>
        <dbReference type="ARBA" id="ARBA00022729"/>
    </source>
</evidence>
<gene>
    <name evidence="5" type="ORF">ITP53_02255</name>
</gene>
<dbReference type="PROSITE" id="PS51257">
    <property type="entry name" value="PROKAR_LIPOPROTEIN"/>
    <property type="match status" value="1"/>
</dbReference>
<dbReference type="GO" id="GO:0042597">
    <property type="term" value="C:periplasmic space"/>
    <property type="evidence" value="ECO:0007669"/>
    <property type="project" value="UniProtKB-SubCell"/>
</dbReference>
<organism evidence="5 6">
    <name type="scientific">Nonomuraea cypriaca</name>
    <dbReference type="NCBI Taxonomy" id="1187855"/>
    <lineage>
        <taxon>Bacteria</taxon>
        <taxon>Bacillati</taxon>
        <taxon>Actinomycetota</taxon>
        <taxon>Actinomycetes</taxon>
        <taxon>Streptosporangiales</taxon>
        <taxon>Streptosporangiaceae</taxon>
        <taxon>Nonomuraea</taxon>
    </lineage>
</organism>
<dbReference type="Proteomes" id="UP000605361">
    <property type="component" value="Unassembled WGS sequence"/>
</dbReference>
<dbReference type="InterPro" id="IPR015168">
    <property type="entry name" value="SsuA/THI5"/>
</dbReference>
<dbReference type="RefSeq" id="WP_195893571.1">
    <property type="nucleotide sequence ID" value="NZ_JADOGI010000003.1"/>
</dbReference>